<accession>A0A0D9X8K8</accession>
<dbReference type="HOGENOM" id="CLU_151515_0_0_1"/>
<protein>
    <submittedName>
        <fullName evidence="1">Uncharacterized protein</fullName>
    </submittedName>
</protein>
<dbReference type="Gramene" id="LPERR08G14090.1">
    <property type="protein sequence ID" value="LPERR08G14090.1"/>
    <property type="gene ID" value="LPERR08G14090"/>
</dbReference>
<dbReference type="AlphaFoldDB" id="A0A0D9X8K8"/>
<evidence type="ECO:0000313" key="2">
    <source>
        <dbReference type="Proteomes" id="UP000032180"/>
    </source>
</evidence>
<proteinExistence type="predicted"/>
<organism evidence="1 2">
    <name type="scientific">Leersia perrieri</name>
    <dbReference type="NCBI Taxonomy" id="77586"/>
    <lineage>
        <taxon>Eukaryota</taxon>
        <taxon>Viridiplantae</taxon>
        <taxon>Streptophyta</taxon>
        <taxon>Embryophyta</taxon>
        <taxon>Tracheophyta</taxon>
        <taxon>Spermatophyta</taxon>
        <taxon>Magnoliopsida</taxon>
        <taxon>Liliopsida</taxon>
        <taxon>Poales</taxon>
        <taxon>Poaceae</taxon>
        <taxon>BOP clade</taxon>
        <taxon>Oryzoideae</taxon>
        <taxon>Oryzeae</taxon>
        <taxon>Oryzinae</taxon>
        <taxon>Leersia</taxon>
    </lineage>
</organism>
<keyword evidence="2" id="KW-1185">Reference proteome</keyword>
<dbReference type="EnsemblPlants" id="LPERR08G14090.1">
    <property type="protein sequence ID" value="LPERR08G14090.1"/>
    <property type="gene ID" value="LPERR08G14090"/>
</dbReference>
<dbReference type="Proteomes" id="UP000032180">
    <property type="component" value="Chromosome 8"/>
</dbReference>
<sequence>MDFIWPVAPAPQPVRDNRAGKCWAVFVPSNGFISQIYLCCCPYGDRYFQDSARQGGPQGYAQFVDFVTAIFRLVLVLGQMIALSKTVFTTQAYVTVARSPRLGSCSLG</sequence>
<reference evidence="1 2" key="1">
    <citation type="submission" date="2012-08" db="EMBL/GenBank/DDBJ databases">
        <title>Oryza genome evolution.</title>
        <authorList>
            <person name="Wing R.A."/>
        </authorList>
    </citation>
    <scope>NUCLEOTIDE SEQUENCE</scope>
</reference>
<reference evidence="2" key="2">
    <citation type="submission" date="2013-12" db="EMBL/GenBank/DDBJ databases">
        <authorList>
            <person name="Yu Y."/>
            <person name="Lee S."/>
            <person name="de Baynast K."/>
            <person name="Wissotski M."/>
            <person name="Liu L."/>
            <person name="Talag J."/>
            <person name="Goicoechea J."/>
            <person name="Angelova A."/>
            <person name="Jetty R."/>
            <person name="Kudrna D."/>
            <person name="Golser W."/>
            <person name="Rivera L."/>
            <person name="Zhang J."/>
            <person name="Wing R."/>
        </authorList>
    </citation>
    <scope>NUCLEOTIDE SEQUENCE</scope>
</reference>
<evidence type="ECO:0000313" key="1">
    <source>
        <dbReference type="EnsemblPlants" id="LPERR08G14090.1"/>
    </source>
</evidence>
<name>A0A0D9X8K8_9ORYZ</name>
<reference evidence="1" key="3">
    <citation type="submission" date="2015-04" db="UniProtKB">
        <authorList>
            <consortium name="EnsemblPlants"/>
        </authorList>
    </citation>
    <scope>IDENTIFICATION</scope>
</reference>